<feature type="domain" description="Wall-associated receptor kinase C-terminal" evidence="12">
    <location>
        <begin position="230"/>
        <end position="270"/>
    </location>
</feature>
<comment type="caution">
    <text evidence="13">The sequence shown here is derived from an EMBL/GenBank/DDBJ whole genome shotgun (WGS) entry which is preliminary data.</text>
</comment>
<keyword evidence="3 10" id="KW-0812">Transmembrane</keyword>
<evidence type="ECO:0000256" key="7">
    <source>
        <dbReference type="ARBA" id="ARBA00023180"/>
    </source>
</evidence>
<evidence type="ECO:0000256" key="3">
    <source>
        <dbReference type="ARBA" id="ARBA00022692"/>
    </source>
</evidence>
<keyword evidence="6 10" id="KW-0472">Membrane</keyword>
<evidence type="ECO:0000256" key="8">
    <source>
        <dbReference type="ARBA" id="ARBA00047899"/>
    </source>
</evidence>
<evidence type="ECO:0000259" key="12">
    <source>
        <dbReference type="Pfam" id="PF14380"/>
    </source>
</evidence>
<dbReference type="AlphaFoldDB" id="A0ABC8KNY4"/>
<name>A0ABC8KNY4_ERUVS</name>
<dbReference type="GO" id="GO:0016020">
    <property type="term" value="C:membrane"/>
    <property type="evidence" value="ECO:0007669"/>
    <property type="project" value="UniProtKB-SubCell"/>
</dbReference>
<evidence type="ECO:0000256" key="1">
    <source>
        <dbReference type="ARBA" id="ARBA00004479"/>
    </source>
</evidence>
<dbReference type="EMBL" id="CAKOAT010289599">
    <property type="protein sequence ID" value="CAH8360600.1"/>
    <property type="molecule type" value="Genomic_DNA"/>
</dbReference>
<evidence type="ECO:0000256" key="5">
    <source>
        <dbReference type="ARBA" id="ARBA00022989"/>
    </source>
</evidence>
<feature type="transmembrane region" description="Helical" evidence="10">
    <location>
        <begin position="51"/>
        <end position="72"/>
    </location>
</feature>
<evidence type="ECO:0000256" key="4">
    <source>
        <dbReference type="ARBA" id="ARBA00022729"/>
    </source>
</evidence>
<evidence type="ECO:0000259" key="11">
    <source>
        <dbReference type="Pfam" id="PF13947"/>
    </source>
</evidence>
<proteinExistence type="predicted"/>
<dbReference type="GO" id="GO:0004674">
    <property type="term" value="F:protein serine/threonine kinase activity"/>
    <property type="evidence" value="ECO:0007669"/>
    <property type="project" value="UniProtKB-KW"/>
</dbReference>
<protein>
    <recommendedName>
        <fullName evidence="2">non-specific serine/threonine protein kinase</fullName>
        <ecNumber evidence="2">2.7.11.1</ecNumber>
    </recommendedName>
</protein>
<keyword evidence="4" id="KW-0732">Signal</keyword>
<evidence type="ECO:0000256" key="10">
    <source>
        <dbReference type="SAM" id="Phobius"/>
    </source>
</evidence>
<evidence type="ECO:0000313" key="14">
    <source>
        <dbReference type="Proteomes" id="UP001642260"/>
    </source>
</evidence>
<sequence length="334" mass="36499">MLFCLTTSPIGILKGLLFSIFFFTTSSRPVNTNKTKPRRQTLLKLVMKSPALIRFSEFSSYLAIFVLFSLLYHLPCTSSKQGLGGCEAPFQCGQITAGFPFWGGNRPQHCGLPLLELHCRNKSSTYLIISDQEYSVLKVGGQSSYTVKLVRADLLGPLCSAKFKTTALPSDIFEILPDYKDFGVYYLCDPEYVKGDITCSPDKGLVLLPDEPEYGVSYCNNSFTVTTSSIPGRAISEGFEVKVKIDEKTCQECSSSGGICSFNGTVQVCCKTNSPSGVRCEPKRQRTDSAVPHFSVAIREVSCTLSGFLAEKNVATLTSSSTVTEDSQSLTFPP</sequence>
<comment type="subcellular location">
    <subcellularLocation>
        <location evidence="1">Membrane</location>
        <topology evidence="1">Single-pass type I membrane protein</topology>
    </subcellularLocation>
</comment>
<organism evidence="13 14">
    <name type="scientific">Eruca vesicaria subsp. sativa</name>
    <name type="common">Garden rocket</name>
    <name type="synonym">Eruca sativa</name>
    <dbReference type="NCBI Taxonomy" id="29727"/>
    <lineage>
        <taxon>Eukaryota</taxon>
        <taxon>Viridiplantae</taxon>
        <taxon>Streptophyta</taxon>
        <taxon>Embryophyta</taxon>
        <taxon>Tracheophyta</taxon>
        <taxon>Spermatophyta</taxon>
        <taxon>Magnoliopsida</taxon>
        <taxon>eudicotyledons</taxon>
        <taxon>Gunneridae</taxon>
        <taxon>Pentapetalae</taxon>
        <taxon>rosids</taxon>
        <taxon>malvids</taxon>
        <taxon>Brassicales</taxon>
        <taxon>Brassicaceae</taxon>
        <taxon>Brassiceae</taxon>
        <taxon>Eruca</taxon>
    </lineage>
</organism>
<feature type="domain" description="Wall-associated receptor kinase galacturonan-binding" evidence="11">
    <location>
        <begin position="86"/>
        <end position="149"/>
    </location>
</feature>
<comment type="catalytic activity">
    <reaction evidence="9">
        <text>L-seryl-[protein] + ATP = O-phospho-L-seryl-[protein] + ADP + H(+)</text>
        <dbReference type="Rhea" id="RHEA:17989"/>
        <dbReference type="Rhea" id="RHEA-COMP:9863"/>
        <dbReference type="Rhea" id="RHEA-COMP:11604"/>
        <dbReference type="ChEBI" id="CHEBI:15378"/>
        <dbReference type="ChEBI" id="CHEBI:29999"/>
        <dbReference type="ChEBI" id="CHEBI:30616"/>
        <dbReference type="ChEBI" id="CHEBI:83421"/>
        <dbReference type="ChEBI" id="CHEBI:456216"/>
        <dbReference type="EC" id="2.7.11.1"/>
    </reaction>
</comment>
<comment type="catalytic activity">
    <reaction evidence="8">
        <text>L-threonyl-[protein] + ATP = O-phospho-L-threonyl-[protein] + ADP + H(+)</text>
        <dbReference type="Rhea" id="RHEA:46608"/>
        <dbReference type="Rhea" id="RHEA-COMP:11060"/>
        <dbReference type="Rhea" id="RHEA-COMP:11605"/>
        <dbReference type="ChEBI" id="CHEBI:15378"/>
        <dbReference type="ChEBI" id="CHEBI:30013"/>
        <dbReference type="ChEBI" id="CHEBI:30616"/>
        <dbReference type="ChEBI" id="CHEBI:61977"/>
        <dbReference type="ChEBI" id="CHEBI:456216"/>
        <dbReference type="EC" id="2.7.11.1"/>
    </reaction>
</comment>
<keyword evidence="14" id="KW-1185">Reference proteome</keyword>
<keyword evidence="7" id="KW-0325">Glycoprotein</keyword>
<evidence type="ECO:0000313" key="13">
    <source>
        <dbReference type="EMBL" id="CAH8360600.1"/>
    </source>
</evidence>
<evidence type="ECO:0000256" key="6">
    <source>
        <dbReference type="ARBA" id="ARBA00023136"/>
    </source>
</evidence>
<dbReference type="Pfam" id="PF14380">
    <property type="entry name" value="WAK_assoc"/>
    <property type="match status" value="1"/>
</dbReference>
<accession>A0ABC8KNY4</accession>
<reference evidence="13 14" key="1">
    <citation type="submission" date="2022-03" db="EMBL/GenBank/DDBJ databases">
        <authorList>
            <person name="Macdonald S."/>
            <person name="Ahmed S."/>
            <person name="Newling K."/>
        </authorList>
    </citation>
    <scope>NUCLEOTIDE SEQUENCE [LARGE SCALE GENOMIC DNA]</scope>
</reference>
<feature type="transmembrane region" description="Helical" evidence="10">
    <location>
        <begin position="12"/>
        <end position="30"/>
    </location>
</feature>
<keyword evidence="5 10" id="KW-1133">Transmembrane helix</keyword>
<gene>
    <name evidence="13" type="ORF">ERUC_LOCUS26356</name>
</gene>
<dbReference type="Pfam" id="PF13947">
    <property type="entry name" value="GUB_WAK_bind"/>
    <property type="match status" value="1"/>
</dbReference>
<dbReference type="PANTHER" id="PTHR33138">
    <property type="entry name" value="OS01G0690200 PROTEIN"/>
    <property type="match status" value="1"/>
</dbReference>
<dbReference type="Proteomes" id="UP001642260">
    <property type="component" value="Unassembled WGS sequence"/>
</dbReference>
<dbReference type="EC" id="2.7.11.1" evidence="2"/>
<dbReference type="InterPro" id="IPR032872">
    <property type="entry name" value="WAK_assoc_C"/>
</dbReference>
<evidence type="ECO:0000256" key="2">
    <source>
        <dbReference type="ARBA" id="ARBA00012513"/>
    </source>
</evidence>
<evidence type="ECO:0000256" key="9">
    <source>
        <dbReference type="ARBA" id="ARBA00048679"/>
    </source>
</evidence>
<dbReference type="PANTHER" id="PTHR33138:SF11">
    <property type="entry name" value="KINASE-LIKE PROTEIN"/>
    <property type="match status" value="1"/>
</dbReference>
<dbReference type="InterPro" id="IPR025287">
    <property type="entry name" value="WAK_GUB"/>
</dbReference>